<dbReference type="OrthoDB" id="882450at2"/>
<gene>
    <name evidence="2" type="ORF">FNT36_08380</name>
</gene>
<evidence type="ECO:0000256" key="1">
    <source>
        <dbReference type="SAM" id="SignalP"/>
    </source>
</evidence>
<reference evidence="2 3" key="1">
    <citation type="submission" date="2019-07" db="EMBL/GenBank/DDBJ databases">
        <title>Hymenobacter sp. straun FUR1 Genome sequencing and assembly.</title>
        <authorList>
            <person name="Chhetri G."/>
        </authorList>
    </citation>
    <scope>NUCLEOTIDE SEQUENCE [LARGE SCALE GENOMIC DNA]</scope>
    <source>
        <strain evidence="2 3">Fur1</strain>
    </source>
</reference>
<dbReference type="Gene3D" id="2.60.120.260">
    <property type="entry name" value="Galactose-binding domain-like"/>
    <property type="match status" value="1"/>
</dbReference>
<dbReference type="InterPro" id="IPR008979">
    <property type="entry name" value="Galactose-bd-like_sf"/>
</dbReference>
<evidence type="ECO:0000313" key="3">
    <source>
        <dbReference type="Proteomes" id="UP000317624"/>
    </source>
</evidence>
<evidence type="ECO:0000313" key="2">
    <source>
        <dbReference type="EMBL" id="TVT41447.1"/>
    </source>
</evidence>
<keyword evidence="1" id="KW-0732">Signal</keyword>
<protein>
    <recommendedName>
        <fullName evidence="4">CBM-cenC domain-containing protein</fullName>
    </recommendedName>
</protein>
<dbReference type="RefSeq" id="WP_144846346.1">
    <property type="nucleotide sequence ID" value="NZ_VMRJ01000002.1"/>
</dbReference>
<dbReference type="Proteomes" id="UP000317624">
    <property type="component" value="Unassembled WGS sequence"/>
</dbReference>
<evidence type="ECO:0008006" key="4">
    <source>
        <dbReference type="Google" id="ProtNLM"/>
    </source>
</evidence>
<feature type="chain" id="PRO_5035193646" description="CBM-cenC domain-containing protein" evidence="1">
    <location>
        <begin position="22"/>
        <end position="179"/>
    </location>
</feature>
<sequence length="179" mass="19859">MKNITLLFCLALLGACSSNNKEVKTTDGATVVTFNDFEAGGGWLSDPTLIVKGQAHSGQYAMVVNKDHEYSLTFNSTLGMLSPRKFKKLRLEAWAYMPDANATGNLGIQVMDASDQKQVYGDGISFRTAVKKYGEWVPISKEFVMPDNITANQHLRMFLWRADAQSEVLVDDIKLSIVE</sequence>
<feature type="signal peptide" evidence="1">
    <location>
        <begin position="1"/>
        <end position="21"/>
    </location>
</feature>
<organism evidence="2 3">
    <name type="scientific">Hymenobacter setariae</name>
    <dbReference type="NCBI Taxonomy" id="2594794"/>
    <lineage>
        <taxon>Bacteria</taxon>
        <taxon>Pseudomonadati</taxon>
        <taxon>Bacteroidota</taxon>
        <taxon>Cytophagia</taxon>
        <taxon>Cytophagales</taxon>
        <taxon>Hymenobacteraceae</taxon>
        <taxon>Hymenobacter</taxon>
    </lineage>
</organism>
<dbReference type="AlphaFoldDB" id="A0A558BY65"/>
<name>A0A558BY65_9BACT</name>
<accession>A0A558BY65</accession>
<dbReference type="PROSITE" id="PS51257">
    <property type="entry name" value="PROKAR_LIPOPROTEIN"/>
    <property type="match status" value="1"/>
</dbReference>
<dbReference type="SUPFAM" id="SSF49785">
    <property type="entry name" value="Galactose-binding domain-like"/>
    <property type="match status" value="1"/>
</dbReference>
<dbReference type="EMBL" id="VMRJ01000002">
    <property type="protein sequence ID" value="TVT41447.1"/>
    <property type="molecule type" value="Genomic_DNA"/>
</dbReference>
<comment type="caution">
    <text evidence="2">The sequence shown here is derived from an EMBL/GenBank/DDBJ whole genome shotgun (WGS) entry which is preliminary data.</text>
</comment>
<proteinExistence type="predicted"/>
<keyword evidence="3" id="KW-1185">Reference proteome</keyword>